<comment type="similarity">
    <text evidence="3">Belongs to the transthyretin family. 5-hydroxyisourate hydrolase subfamily.</text>
</comment>
<keyword evidence="7" id="KW-0378">Hydrolase</keyword>
<dbReference type="PROSITE" id="PS00769">
    <property type="entry name" value="TRANSTHYRETIN_2"/>
    <property type="match status" value="1"/>
</dbReference>
<feature type="domain" description="Transthyretin/hydroxyisourate hydrolase" evidence="9">
    <location>
        <begin position="441"/>
        <end position="550"/>
    </location>
</feature>
<keyword evidence="6" id="KW-0659">Purine metabolism</keyword>
<comment type="function">
    <text evidence="2">Catalyzes the hydrolysis of 5-hydroxyisourate (HIU) to 2-oxo-4-hydroxy-4-carboxy-5-ureidoimidazoline (OHCU).</text>
</comment>
<proteinExistence type="inferred from homology"/>
<accession>A0AA39L118</accession>
<dbReference type="EC" id="3.5.2.17" evidence="5"/>
<dbReference type="Pfam" id="PF00576">
    <property type="entry name" value="Transthyretin"/>
    <property type="match status" value="1"/>
</dbReference>
<dbReference type="Gene3D" id="2.60.40.180">
    <property type="entry name" value="Transthyretin/hydroxyisourate hydrolase domain"/>
    <property type="match status" value="1"/>
</dbReference>
<sequence>MEKNEITKIVIDGNQALLCAEIYQTPQRLTPTGKISHAKTRVYTQRYRKEWEQMPDFKGWLTSVPGQLTRAFCTYCKKNLHAHRLSLLKHTCTMKHQRAALMHQAESSEAKSNDSNNEEKIIEFAPQFEEVNVQSIKTDDTDNDEDIEDDNDYEYVVERLEMEQDDESNELKNDHDYDDHNDENDNNDDNNEKNQVKLNSIDNDDMPCKKKIKVDSNDCRDTLAEAMAHVHGEYLDNADDDNQNQLNTEVVNQELTVNVKDINDSSTVDNVVGDQTSTMKVDMIEVDNEKEHDDNKNILSMENCSTSNESKLVAFQINSPQLSLVSSGQQQANTATLTISPIQNKTVMLSTGKTVTLTTGKLPAGYVLSKVKGNLPTLVVTGGNKIMNSRPILPKLQPISMPKLSHSQYELANDNNSPGPSQSVDKKVGITKNISVPPARISTHVIDTSKGAPIAGLQVSLYKLMDGRWTFLNESTTSPSGRCSDLVDMKKSQITAGRYKIHFDVDKYFTLRRIETMYPFIEIVFDVKNPTGNYHIPILLSPFSYTTYRGPDR</sequence>
<evidence type="ECO:0000256" key="8">
    <source>
        <dbReference type="SAM" id="MobiDB-lite"/>
    </source>
</evidence>
<feature type="region of interest" description="Disordered" evidence="8">
    <location>
        <begin position="162"/>
        <end position="204"/>
    </location>
</feature>
<evidence type="ECO:0000256" key="1">
    <source>
        <dbReference type="ARBA" id="ARBA00001043"/>
    </source>
</evidence>
<feature type="compositionally biased region" description="Basic and acidic residues" evidence="8">
    <location>
        <begin position="169"/>
        <end position="178"/>
    </location>
</feature>
<feature type="compositionally biased region" description="Acidic residues" evidence="8">
    <location>
        <begin position="179"/>
        <end position="189"/>
    </location>
</feature>
<protein>
    <recommendedName>
        <fullName evidence="5">hydroxyisourate hydrolase</fullName>
        <ecNumber evidence="5">3.5.2.17</ecNumber>
    </recommendedName>
</protein>
<dbReference type="PANTHER" id="PTHR10395">
    <property type="entry name" value="URICASE AND TRANSTHYRETIN-RELATED"/>
    <property type="match status" value="1"/>
</dbReference>
<comment type="subunit">
    <text evidence="4">Homotetramer.</text>
</comment>
<dbReference type="InterPro" id="IPR023419">
    <property type="entry name" value="Transthyretin_CS"/>
</dbReference>
<evidence type="ECO:0000256" key="4">
    <source>
        <dbReference type="ARBA" id="ARBA00011881"/>
    </source>
</evidence>
<feature type="region of interest" description="Disordered" evidence="8">
    <location>
        <begin position="124"/>
        <end position="150"/>
    </location>
</feature>
<dbReference type="InterPro" id="IPR014306">
    <property type="entry name" value="Hydroxyisourate_hydrolase"/>
</dbReference>
<dbReference type="NCBIfam" id="TIGR02962">
    <property type="entry name" value="hdxy_isourate"/>
    <property type="match status" value="1"/>
</dbReference>
<dbReference type="SUPFAM" id="SSF49472">
    <property type="entry name" value="Transthyretin (synonym: prealbumin)"/>
    <property type="match status" value="1"/>
</dbReference>
<dbReference type="CDD" id="cd05822">
    <property type="entry name" value="TLP_HIUase"/>
    <property type="match status" value="1"/>
</dbReference>
<dbReference type="InterPro" id="IPR036817">
    <property type="entry name" value="Transthyretin/HIU_hydrolase_sf"/>
</dbReference>
<evidence type="ECO:0000256" key="6">
    <source>
        <dbReference type="ARBA" id="ARBA00022631"/>
    </source>
</evidence>
<evidence type="ECO:0000256" key="2">
    <source>
        <dbReference type="ARBA" id="ARBA00002704"/>
    </source>
</evidence>
<reference evidence="10" key="2">
    <citation type="submission" date="2023-03" db="EMBL/GenBank/DDBJ databases">
        <authorList>
            <person name="Inwood S.N."/>
            <person name="Skelly J.G."/>
            <person name="Guhlin J."/>
            <person name="Harrop T.W.R."/>
            <person name="Goldson S.G."/>
            <person name="Dearden P.K."/>
        </authorList>
    </citation>
    <scope>NUCLEOTIDE SEQUENCE</scope>
    <source>
        <strain evidence="10">Lincoln</strain>
        <tissue evidence="10">Whole body</tissue>
    </source>
</reference>
<evidence type="ECO:0000256" key="3">
    <source>
        <dbReference type="ARBA" id="ARBA00009850"/>
    </source>
</evidence>
<dbReference type="AlphaFoldDB" id="A0AA39L118"/>
<dbReference type="GO" id="GO:0006144">
    <property type="term" value="P:purine nucleobase metabolic process"/>
    <property type="evidence" value="ECO:0007669"/>
    <property type="project" value="UniProtKB-KW"/>
</dbReference>
<evidence type="ECO:0000256" key="7">
    <source>
        <dbReference type="ARBA" id="ARBA00022801"/>
    </source>
</evidence>
<keyword evidence="11" id="KW-1185">Reference proteome</keyword>
<dbReference type="EMBL" id="JAQQBR010000002">
    <property type="protein sequence ID" value="KAK0181149.1"/>
    <property type="molecule type" value="Genomic_DNA"/>
</dbReference>
<evidence type="ECO:0000313" key="11">
    <source>
        <dbReference type="Proteomes" id="UP001168972"/>
    </source>
</evidence>
<comment type="caution">
    <text evidence="10">The sequence shown here is derived from an EMBL/GenBank/DDBJ whole genome shotgun (WGS) entry which is preliminary data.</text>
</comment>
<comment type="catalytic activity">
    <reaction evidence="1">
        <text>5-hydroxyisourate + H2O = 5-hydroxy-2-oxo-4-ureido-2,5-dihydro-1H-imidazole-5-carboxylate + H(+)</text>
        <dbReference type="Rhea" id="RHEA:23736"/>
        <dbReference type="ChEBI" id="CHEBI:15377"/>
        <dbReference type="ChEBI" id="CHEBI:15378"/>
        <dbReference type="ChEBI" id="CHEBI:18072"/>
        <dbReference type="ChEBI" id="CHEBI:58639"/>
        <dbReference type="EC" id="3.5.2.17"/>
    </reaction>
</comment>
<evidence type="ECO:0000259" key="9">
    <source>
        <dbReference type="Pfam" id="PF00576"/>
    </source>
</evidence>
<name>A0AA39L118_MICHY</name>
<organism evidence="10 11">
    <name type="scientific">Microctonus hyperodae</name>
    <name type="common">Parasitoid wasp</name>
    <dbReference type="NCBI Taxonomy" id="165561"/>
    <lineage>
        <taxon>Eukaryota</taxon>
        <taxon>Metazoa</taxon>
        <taxon>Ecdysozoa</taxon>
        <taxon>Arthropoda</taxon>
        <taxon>Hexapoda</taxon>
        <taxon>Insecta</taxon>
        <taxon>Pterygota</taxon>
        <taxon>Neoptera</taxon>
        <taxon>Endopterygota</taxon>
        <taxon>Hymenoptera</taxon>
        <taxon>Apocrita</taxon>
        <taxon>Ichneumonoidea</taxon>
        <taxon>Braconidae</taxon>
        <taxon>Euphorinae</taxon>
        <taxon>Microctonus</taxon>
    </lineage>
</organism>
<gene>
    <name evidence="10" type="ORF">PV327_003455</name>
</gene>
<evidence type="ECO:0000256" key="5">
    <source>
        <dbReference type="ARBA" id="ARBA00012609"/>
    </source>
</evidence>
<reference evidence="10" key="1">
    <citation type="journal article" date="2023" name="bioRxiv">
        <title>Scaffold-level genome assemblies of two parasitoid biocontrol wasps reveal the parthenogenesis mechanism and an associated novel virus.</title>
        <authorList>
            <person name="Inwood S."/>
            <person name="Skelly J."/>
            <person name="Guhlin J."/>
            <person name="Harrop T."/>
            <person name="Goldson S."/>
            <person name="Dearden P."/>
        </authorList>
    </citation>
    <scope>NUCLEOTIDE SEQUENCE</scope>
    <source>
        <strain evidence="10">Lincoln</strain>
        <tissue evidence="10">Whole body</tissue>
    </source>
</reference>
<evidence type="ECO:0000313" key="10">
    <source>
        <dbReference type="EMBL" id="KAK0181149.1"/>
    </source>
</evidence>
<dbReference type="PANTHER" id="PTHR10395:SF7">
    <property type="entry name" value="5-HYDROXYISOURATE HYDROLASE"/>
    <property type="match status" value="1"/>
</dbReference>
<dbReference type="GO" id="GO:0033971">
    <property type="term" value="F:hydroxyisourate hydrolase activity"/>
    <property type="evidence" value="ECO:0007669"/>
    <property type="project" value="UniProtKB-EC"/>
</dbReference>
<dbReference type="Proteomes" id="UP001168972">
    <property type="component" value="Unassembled WGS sequence"/>
</dbReference>
<dbReference type="InterPro" id="IPR023416">
    <property type="entry name" value="Transthyretin/HIU_hydrolase_d"/>
</dbReference>
<feature type="compositionally biased region" description="Acidic residues" evidence="8">
    <location>
        <begin position="141"/>
        <end position="150"/>
    </location>
</feature>